<organism evidence="3">
    <name type="scientific">Schistocephalus solidus</name>
    <name type="common">Tapeworm</name>
    <dbReference type="NCBI Taxonomy" id="70667"/>
    <lineage>
        <taxon>Eukaryota</taxon>
        <taxon>Metazoa</taxon>
        <taxon>Spiralia</taxon>
        <taxon>Lophotrochozoa</taxon>
        <taxon>Platyhelminthes</taxon>
        <taxon>Cestoda</taxon>
        <taxon>Eucestoda</taxon>
        <taxon>Diphyllobothriidea</taxon>
        <taxon>Diphyllobothriidae</taxon>
        <taxon>Schistocephalus</taxon>
    </lineage>
</organism>
<feature type="compositionally biased region" description="Low complexity" evidence="1">
    <location>
        <begin position="895"/>
        <end position="910"/>
    </location>
</feature>
<evidence type="ECO:0000259" key="2">
    <source>
        <dbReference type="Pfam" id="PF03399"/>
    </source>
</evidence>
<feature type="non-terminal residue" evidence="3">
    <location>
        <position position="1"/>
    </location>
</feature>
<sequence length="1599" mass="175264">RGFGCGGPYEDVVFGDFCVCAMASDGRNLFAALSNSEESHRFKNAKTALFRSTPIAPESIPRGLFGDLSGPSAATFLNREKILATSIFSPVSMSSASESHGLFGLLLSSQANNSALETRDEDTTSVAPRVSRPAEYTHDLSSPFTCSSGGMTKPLSSLPSTQPFPEQNSTSFPSLASPYFPCSREGTSASTVDSTKTSYRPFTSPFVWKRDSVPESAAKDSPHPPSLFAAIDSKSIHPVAGLFKTATKNQLHATSLFSQPENSLYTQDLSISSASSITSPKETSVSPSALEGSPLSSPPTSASTVSVANVLSAIKLSHLSVGLNQKTVLTKLFSRFGSIQRIICQPSLDTALIAFASSAEAHKAKMEAPRVTPGVTVSLAKCVKRNSGVSPTISPQKPLNLFHQAKCSSFSGGMNRRSTASLSSPTLTDASAPIACTVDERLAVLEARDEAEHRKVALFKQAAVSGRVRQSSVRGSGVAGRATIHGVCPDMCPETERYLRECRQRVSIFECLTSSFSAGSASWRLDHTRAVKDYSRSSADQAEPLPWELRPPEVLERTMAYLLASIADRPEIDSSRSLWKPWYEFLWTRTRAIRKDITQQNIYSPTIISIIEKVTRFHIFCAARLVDQPLDSFDPRINSENLTQCLQTLKQLYDDLKPSSLPLPAGTVDPCPCEAEFRAYMILMKLNDASVLAEVQKFPAALRKSAPVQFAMEVNFAVTERNFIRFFRLVRQADCLTACLLHRYFSQVRSQALYSMAAAFNGHPRHEVLFPLSTLVHQLAFESISDAQAFCEHWGLSVTDTDLVFHRQCPPRLPELAWKERRAPSLIESKRAGIRLSVLFNGGPVNPSDAIPLPVHSSFDAHNRLLPTPVTVPGAPVLPAETPPLKQDSPPPTTTLPATLTTPSAPVALPATPPFAAVSELPPTPPSHPVLPVSTRAQSKKGVHNEPSNERSGLATRSLVPVSAICDDIIADLVNDQIRQILVPVIRERDAQVGAEVENQAYHIVDTTVPPLAASLCGRVYLEERVLVDLFDTLLRSVVRCVCKRRFLKYQAQQLSRLRTLCTHFENWKMCLQWRQNKVKSQDLILSMPAYPSLAADAICLAGSRVVAYSERLQGRPVRSSDAPTPSKRTRFSKWADKVDFDLAWRPLDPLSNMENAQLGIILPASLPTTGPSPLSTHALLFSWLLAKLGRYRTTVLSSPPTRLELSPLSALISIDMPLPTLESLRLPTLNVCTIDAVPLDEQPEPTGRVHVLCFALPTCHATLAYSWTPQLHDGLSWLSEVFEKEGLVRRPEPDYKDTTLSMKTAAPFVSTFMDATLMHVENCFLLPLLNLLENWNTQGLIDPSPRLILGAYNECVDNLHNSLPASVSAFNTRDLLRVDNDLLNKLPSSFSPGIAPTLSWEATAQAWSLFVHSILPNAYSLHVEKLSAILFAMRRANLSQKLRSINFDAHLGVPFAPWTAVCIQFVRAKLETLCAACTDNPSLLASSLAQPLEQANEANLLRVAANSLTEDFSSEVSFSTMQWPGAWLEDFFANSGEPMYTFKSVSNFYDAIPPTPLARLPEVAQPTKTEQLLSQLDNLESRLKRVSEAARSLCRGTQ</sequence>
<name>A0A0X3PL46_SCHSO</name>
<feature type="region of interest" description="Disordered" evidence="1">
    <location>
        <begin position="872"/>
        <end position="954"/>
    </location>
</feature>
<reference evidence="3" key="1">
    <citation type="submission" date="2016-01" db="EMBL/GenBank/DDBJ databases">
        <title>Reference transcriptome for the parasite Schistocephalus solidus: insights into the molecular evolution of parasitism.</title>
        <authorList>
            <person name="Hebert F.O."/>
            <person name="Grambauer S."/>
            <person name="Barber I."/>
            <person name="Landry C.R."/>
            <person name="Aubin-Horth N."/>
        </authorList>
    </citation>
    <scope>NUCLEOTIDE SEQUENCE</scope>
</reference>
<evidence type="ECO:0000313" key="3">
    <source>
        <dbReference type="EMBL" id="JAP52444.1"/>
    </source>
</evidence>
<dbReference type="GO" id="GO:0005737">
    <property type="term" value="C:cytoplasm"/>
    <property type="evidence" value="ECO:0007669"/>
    <property type="project" value="TreeGrafter"/>
</dbReference>
<proteinExistence type="predicted"/>
<feature type="region of interest" description="Disordered" evidence="1">
    <location>
        <begin position="276"/>
        <end position="299"/>
    </location>
</feature>
<feature type="domain" description="SAC3/GANP/THP3 conserved" evidence="2">
    <location>
        <begin position="491"/>
        <end position="799"/>
    </location>
</feature>
<accession>A0A0X3PL46</accession>
<feature type="region of interest" description="Disordered" evidence="1">
    <location>
        <begin position="151"/>
        <end position="170"/>
    </location>
</feature>
<evidence type="ECO:0000256" key="1">
    <source>
        <dbReference type="SAM" id="MobiDB-lite"/>
    </source>
</evidence>
<dbReference type="GO" id="GO:0006406">
    <property type="term" value="P:mRNA export from nucleus"/>
    <property type="evidence" value="ECO:0007669"/>
    <property type="project" value="TreeGrafter"/>
</dbReference>
<dbReference type="Pfam" id="PF03399">
    <property type="entry name" value="SAC3_GANP"/>
    <property type="match status" value="1"/>
</dbReference>
<dbReference type="InterPro" id="IPR045107">
    <property type="entry name" value="SAC3/GANP/THP3"/>
</dbReference>
<dbReference type="EMBL" id="GEEE01010781">
    <property type="protein sequence ID" value="JAP52444.1"/>
    <property type="molecule type" value="Transcribed_RNA"/>
</dbReference>
<dbReference type="PANTHER" id="PTHR12436:SF3">
    <property type="entry name" value="GERMINAL-CENTER ASSOCIATED NUCLEAR PROTEIN"/>
    <property type="match status" value="1"/>
</dbReference>
<dbReference type="GO" id="GO:0070390">
    <property type="term" value="C:transcription export complex 2"/>
    <property type="evidence" value="ECO:0007669"/>
    <property type="project" value="TreeGrafter"/>
</dbReference>
<dbReference type="Gene3D" id="1.25.40.990">
    <property type="match status" value="1"/>
</dbReference>
<dbReference type="InterPro" id="IPR005062">
    <property type="entry name" value="SAC3/GANP/THP3_conserved"/>
</dbReference>
<dbReference type="PANTHER" id="PTHR12436">
    <property type="entry name" value="80 KDA MCM3-ASSOCIATED PROTEIN"/>
    <property type="match status" value="1"/>
</dbReference>
<protein>
    <submittedName>
        <fullName evidence="3">Germinal-center associated nuclear protein</fullName>
    </submittedName>
</protein>
<gene>
    <name evidence="3" type="primary">GANP</name>
    <name evidence="3" type="ORF">TR143659</name>
</gene>